<evidence type="ECO:0000313" key="3">
    <source>
        <dbReference type="EMBL" id="GGE44843.1"/>
    </source>
</evidence>
<dbReference type="RefSeq" id="WP_095596097.1">
    <property type="nucleotide sequence ID" value="NZ_BMKN01000001.1"/>
</dbReference>
<accession>A0A917AFI8</accession>
<dbReference type="AlphaFoldDB" id="A0A917AFI8"/>
<reference evidence="3" key="1">
    <citation type="journal article" date="2014" name="Int. J. Syst. Evol. Microbiol.">
        <title>Complete genome sequence of Corynebacterium casei LMG S-19264T (=DSM 44701T), isolated from a smear-ripened cheese.</title>
        <authorList>
            <consortium name="US DOE Joint Genome Institute (JGI-PGF)"/>
            <person name="Walter F."/>
            <person name="Albersmeier A."/>
            <person name="Kalinowski J."/>
            <person name="Ruckert C."/>
        </authorList>
    </citation>
    <scope>NUCLEOTIDE SEQUENCE</scope>
    <source>
        <strain evidence="3">CGMCC 1.16012</strain>
    </source>
</reference>
<evidence type="ECO:0008006" key="5">
    <source>
        <dbReference type="Google" id="ProtNLM"/>
    </source>
</evidence>
<name>A0A917AFI8_9RHOB</name>
<proteinExistence type="predicted"/>
<dbReference type="OrthoDB" id="7823193at2"/>
<gene>
    <name evidence="3" type="ORF">GCM10011517_10550</name>
</gene>
<dbReference type="PROSITE" id="PS51257">
    <property type="entry name" value="PROKAR_LIPOPROTEIN"/>
    <property type="match status" value="1"/>
</dbReference>
<comment type="caution">
    <text evidence="3">The sequence shown here is derived from an EMBL/GenBank/DDBJ whole genome shotgun (WGS) entry which is preliminary data.</text>
</comment>
<dbReference type="Proteomes" id="UP000606730">
    <property type="component" value="Unassembled WGS sequence"/>
</dbReference>
<evidence type="ECO:0000256" key="2">
    <source>
        <dbReference type="SAM" id="SignalP"/>
    </source>
</evidence>
<feature type="signal peptide" evidence="2">
    <location>
        <begin position="1"/>
        <end position="16"/>
    </location>
</feature>
<organism evidence="3 4">
    <name type="scientific">Actibacterium pelagium</name>
    <dbReference type="NCBI Taxonomy" id="2029103"/>
    <lineage>
        <taxon>Bacteria</taxon>
        <taxon>Pseudomonadati</taxon>
        <taxon>Pseudomonadota</taxon>
        <taxon>Alphaproteobacteria</taxon>
        <taxon>Rhodobacterales</taxon>
        <taxon>Roseobacteraceae</taxon>
        <taxon>Actibacterium</taxon>
    </lineage>
</organism>
<dbReference type="EMBL" id="BMKN01000001">
    <property type="protein sequence ID" value="GGE44843.1"/>
    <property type="molecule type" value="Genomic_DNA"/>
</dbReference>
<evidence type="ECO:0000256" key="1">
    <source>
        <dbReference type="SAM" id="MobiDB-lite"/>
    </source>
</evidence>
<keyword evidence="4" id="KW-1185">Reference proteome</keyword>
<reference evidence="3" key="2">
    <citation type="submission" date="2020-09" db="EMBL/GenBank/DDBJ databases">
        <authorList>
            <person name="Sun Q."/>
            <person name="Zhou Y."/>
        </authorList>
    </citation>
    <scope>NUCLEOTIDE SEQUENCE</scope>
    <source>
        <strain evidence="3">CGMCC 1.16012</strain>
    </source>
</reference>
<protein>
    <recommendedName>
        <fullName evidence="5">ATP-dependent transcriptional regulator</fullName>
    </recommendedName>
</protein>
<keyword evidence="2" id="KW-0732">Signal</keyword>
<dbReference type="Pfam" id="PF11150">
    <property type="entry name" value="DUF2927"/>
    <property type="match status" value="1"/>
</dbReference>
<feature type="chain" id="PRO_5037794538" description="ATP-dependent transcriptional regulator" evidence="2">
    <location>
        <begin position="17"/>
        <end position="448"/>
    </location>
</feature>
<sequence length="448" mass="48772">MLRKAVLLCLALGACAAEPQAPTAQPSDLPAMKRFSGAPTRSSPRSNTEIAEDFLDLAFQMESGLKLKNMSRFQGPVTLRVTGKKPPTLQTDLDNLISRLRREARIDIREVPATQPANITVAVVSRSQIARAIPGAACFVMPNVSSLEELRRNHRAASMSWTALQERTSMAIFLPGDESPQEIRDCLNEEIAQALGPVNDLYRLHDSVFNDDNMHTVLTSFDMLILRAFYDPAMPTGLTRNEAAARIPGVLSRINPTGRGYGGTPLADTPRTWTNAIEGALQASPGSSRAQRSAETAVRIAVNAGWNDGRLAFSQFVLGRALIGRDNENAARFLLLSEKTYVGLGRTDLQAAHVSLHLSAFALATGQYDVVLDRVDHYSRVVSGHQNAALLAKMLMLKAEALDRLNRGDAAKKVRLDSLGWARYGFGSEQKIRAELREIAAIGKGSTS</sequence>
<feature type="region of interest" description="Disordered" evidence="1">
    <location>
        <begin position="20"/>
        <end position="47"/>
    </location>
</feature>
<dbReference type="InterPro" id="IPR021323">
    <property type="entry name" value="DUF2927"/>
</dbReference>
<evidence type="ECO:0000313" key="4">
    <source>
        <dbReference type="Proteomes" id="UP000606730"/>
    </source>
</evidence>